<dbReference type="EMBL" id="AOLG01000008">
    <property type="protein sequence ID" value="ELZ73701.1"/>
    <property type="molecule type" value="Genomic_DNA"/>
</dbReference>
<accession>M0GN90</accession>
<feature type="binding site" evidence="11">
    <location>
        <position position="29"/>
    </location>
    <ligand>
        <name>NAD(+)</name>
        <dbReference type="ChEBI" id="CHEBI:57540"/>
    </ligand>
</feature>
<comment type="caution">
    <text evidence="15">The sequence shown here is derived from an EMBL/GenBank/DDBJ whole genome shotgun (WGS) entry which is preliminary data.</text>
</comment>
<evidence type="ECO:0000256" key="2">
    <source>
        <dbReference type="ARBA" id="ARBA00008104"/>
    </source>
</evidence>
<keyword evidence="6 12" id="KW-0560">Oxidoreductase</keyword>
<feature type="binding site" evidence="10">
    <location>
        <position position="84"/>
    </location>
    <ligand>
        <name>substrate</name>
    </ligand>
</feature>
<feature type="domain" description="Lactate/malate dehydrogenase N-terminal" evidence="13">
    <location>
        <begin position="2"/>
        <end position="138"/>
    </location>
</feature>
<evidence type="ECO:0000259" key="13">
    <source>
        <dbReference type="Pfam" id="PF00056"/>
    </source>
</evidence>
<evidence type="ECO:0000256" key="4">
    <source>
        <dbReference type="ARBA" id="ARBA00020382"/>
    </source>
</evidence>
<dbReference type="PANTHER" id="PTHR43128:SF16">
    <property type="entry name" value="L-LACTATE DEHYDROGENASE"/>
    <property type="match status" value="1"/>
</dbReference>
<dbReference type="GO" id="GO:0004459">
    <property type="term" value="F:L-lactate dehydrogenase (NAD+) activity"/>
    <property type="evidence" value="ECO:0007669"/>
    <property type="project" value="TreeGrafter"/>
</dbReference>
<evidence type="ECO:0000256" key="6">
    <source>
        <dbReference type="ARBA" id="ARBA00023002"/>
    </source>
</evidence>
<evidence type="ECO:0000256" key="3">
    <source>
        <dbReference type="ARBA" id="ARBA00012995"/>
    </source>
</evidence>
<evidence type="ECO:0000256" key="1">
    <source>
        <dbReference type="ARBA" id="ARBA00003966"/>
    </source>
</evidence>
<dbReference type="GO" id="GO:0030060">
    <property type="term" value="F:L-malate dehydrogenase (NAD+) activity"/>
    <property type="evidence" value="ECO:0007669"/>
    <property type="project" value="UniProtKB-EC"/>
</dbReference>
<dbReference type="SUPFAM" id="SSF51735">
    <property type="entry name" value="NAD(P)-binding Rossmann-fold domains"/>
    <property type="match status" value="1"/>
</dbReference>
<dbReference type="Pfam" id="PF02866">
    <property type="entry name" value="Ldh_1_C"/>
    <property type="match status" value="1"/>
</dbReference>
<feature type="binding site" evidence="10">
    <location>
        <position position="78"/>
    </location>
    <ligand>
        <name>substrate</name>
    </ligand>
</feature>
<feature type="active site" description="Proton acceptor" evidence="9">
    <location>
        <position position="171"/>
    </location>
</feature>
<dbReference type="InterPro" id="IPR053411">
    <property type="entry name" value="MDH"/>
</dbReference>
<feature type="binding site" evidence="10">
    <location>
        <position position="116"/>
    </location>
    <ligand>
        <name>substrate</name>
    </ligand>
</feature>
<dbReference type="GO" id="GO:0006099">
    <property type="term" value="P:tricarboxylic acid cycle"/>
    <property type="evidence" value="ECO:0007669"/>
    <property type="project" value="UniProtKB-KW"/>
</dbReference>
<dbReference type="Pfam" id="PF00056">
    <property type="entry name" value="Ldh_1_N"/>
    <property type="match status" value="1"/>
</dbReference>
<keyword evidence="7 11" id="KW-0520">NAD</keyword>
<dbReference type="InterPro" id="IPR022383">
    <property type="entry name" value="Lactate/malate_DH_C"/>
</dbReference>
<evidence type="ECO:0000256" key="10">
    <source>
        <dbReference type="PIRSR" id="PIRSR000102-2"/>
    </source>
</evidence>
<organism evidence="15 16">
    <name type="scientific">Haloferax prahovense (strain DSM 18310 / JCM 13924 / TL6)</name>
    <dbReference type="NCBI Taxonomy" id="1227461"/>
    <lineage>
        <taxon>Archaea</taxon>
        <taxon>Methanobacteriati</taxon>
        <taxon>Methanobacteriota</taxon>
        <taxon>Stenosarchaea group</taxon>
        <taxon>Halobacteria</taxon>
        <taxon>Halobacteriales</taxon>
        <taxon>Haloferacaceae</taxon>
        <taxon>Haloferax</taxon>
    </lineage>
</organism>
<keyword evidence="5" id="KW-0816">Tricarboxylic acid cycle</keyword>
<evidence type="ECO:0000256" key="11">
    <source>
        <dbReference type="PIRSR" id="PIRSR000102-3"/>
    </source>
</evidence>
<dbReference type="GO" id="GO:0006089">
    <property type="term" value="P:lactate metabolic process"/>
    <property type="evidence" value="ECO:0007669"/>
    <property type="project" value="TreeGrafter"/>
</dbReference>
<protein>
    <recommendedName>
        <fullName evidence="4">Malate dehydrogenase</fullName>
        <ecNumber evidence="3">1.1.1.37</ecNumber>
    </recommendedName>
</protein>
<dbReference type="SUPFAM" id="SSF56327">
    <property type="entry name" value="LDH C-terminal domain-like"/>
    <property type="match status" value="1"/>
</dbReference>
<comment type="function">
    <text evidence="1">Catalyzes the reversible oxidation of malate to oxaloacetate.</text>
</comment>
<dbReference type="AlphaFoldDB" id="M0GN90"/>
<dbReference type="EC" id="1.1.1.37" evidence="3"/>
<keyword evidence="16" id="KW-1185">Reference proteome</keyword>
<evidence type="ECO:0000256" key="7">
    <source>
        <dbReference type="ARBA" id="ARBA00023027"/>
    </source>
</evidence>
<evidence type="ECO:0000256" key="5">
    <source>
        <dbReference type="ARBA" id="ARBA00022532"/>
    </source>
</evidence>
<evidence type="ECO:0000256" key="12">
    <source>
        <dbReference type="RuleBase" id="RU003369"/>
    </source>
</evidence>
<dbReference type="NCBIfam" id="NF004863">
    <property type="entry name" value="PRK06223.1"/>
    <property type="match status" value="1"/>
</dbReference>
<dbReference type="Gene3D" id="3.40.50.720">
    <property type="entry name" value="NAD(P)-binding Rossmann-like Domain"/>
    <property type="match status" value="1"/>
</dbReference>
<comment type="catalytic activity">
    <reaction evidence="8">
        <text>(S)-malate + NAD(+) = oxaloacetate + NADH + H(+)</text>
        <dbReference type="Rhea" id="RHEA:21432"/>
        <dbReference type="ChEBI" id="CHEBI:15378"/>
        <dbReference type="ChEBI" id="CHEBI:15589"/>
        <dbReference type="ChEBI" id="CHEBI:16452"/>
        <dbReference type="ChEBI" id="CHEBI:57540"/>
        <dbReference type="ChEBI" id="CHEBI:57945"/>
        <dbReference type="EC" id="1.1.1.37"/>
    </reaction>
</comment>
<reference evidence="15 16" key="1">
    <citation type="journal article" date="2014" name="PLoS Genet.">
        <title>Phylogenetically driven sequencing of extremely halophilic archaea reveals strategies for static and dynamic osmo-response.</title>
        <authorList>
            <person name="Becker E.A."/>
            <person name="Seitzer P.M."/>
            <person name="Tritt A."/>
            <person name="Larsen D."/>
            <person name="Krusor M."/>
            <person name="Yao A.I."/>
            <person name="Wu D."/>
            <person name="Madern D."/>
            <person name="Eisen J.A."/>
            <person name="Darling A.E."/>
            <person name="Facciotti M.T."/>
        </authorList>
    </citation>
    <scope>NUCLEOTIDE SEQUENCE [LARGE SCALE GENOMIC DNA]</scope>
    <source>
        <strain evidence="16">DSM 18310 / JCM 13924 / TL6</strain>
    </source>
</reference>
<sequence>MIGAAGTVGAAAGYNLALRDVCDELVFVDIPKMEDKTVGQAADTNHGIAYDSNTVVTQGGYEDTAGSDVVVITAGIPRQPGQTRIDLAGDNAPIMDDIGSSLAEHNDDFVSITTSNPVDLLNRHLYETGDRDRHKVIGFGGRLDSARFRYVLSQRFDVPVKNVEATILGEHGDAQVPVFSKVRVDGNDPAFSGDEKDEILGDLQESAMDVIERKGATQWGPATGVAHMVEAVLHDTGEVLPGSLVLDGEFGYEDTAFGVPVKLGSNGIEEVVEWDLDDYEADLMDDAAEKLRDQYNKIA</sequence>
<evidence type="ECO:0000259" key="14">
    <source>
        <dbReference type="Pfam" id="PF02866"/>
    </source>
</evidence>
<dbReference type="InterPro" id="IPR015955">
    <property type="entry name" value="Lactate_DH/Glyco_Ohase_4_C"/>
</dbReference>
<name>M0GN90_HALPT</name>
<feature type="binding site" evidence="10">
    <location>
        <position position="147"/>
    </location>
    <ligand>
        <name>substrate</name>
    </ligand>
</feature>
<dbReference type="Proteomes" id="UP000011559">
    <property type="component" value="Unassembled WGS sequence"/>
</dbReference>
<dbReference type="InterPro" id="IPR001236">
    <property type="entry name" value="Lactate/malate_DH_N"/>
</dbReference>
<dbReference type="PRINTS" id="PR00086">
    <property type="entry name" value="LLDHDRGNASE"/>
</dbReference>
<evidence type="ECO:0000313" key="15">
    <source>
        <dbReference type="EMBL" id="ELZ73701.1"/>
    </source>
</evidence>
<dbReference type="InterPro" id="IPR036291">
    <property type="entry name" value="NAD(P)-bd_dom_sf"/>
</dbReference>
<comment type="similarity">
    <text evidence="2 12">Belongs to the LDH/MDH superfamily.</text>
</comment>
<dbReference type="PANTHER" id="PTHR43128">
    <property type="entry name" value="L-2-HYDROXYCARBOXYLATE DEHYDROGENASE (NAD(P)(+))"/>
    <property type="match status" value="1"/>
</dbReference>
<evidence type="ECO:0000256" key="9">
    <source>
        <dbReference type="PIRSR" id="PIRSR000102-1"/>
    </source>
</evidence>
<dbReference type="Gene3D" id="3.90.110.10">
    <property type="entry name" value="Lactate dehydrogenase/glycoside hydrolase, family 4, C-terminal"/>
    <property type="match status" value="1"/>
</dbReference>
<dbReference type="NCBIfam" id="NF041314">
    <property type="entry name" value="Malate_DH_Halo"/>
    <property type="match status" value="1"/>
</dbReference>
<feature type="binding site" evidence="11">
    <location>
        <position position="91"/>
    </location>
    <ligand>
        <name>NAD(+)</name>
        <dbReference type="ChEBI" id="CHEBI:57540"/>
    </ligand>
</feature>
<dbReference type="PATRIC" id="fig|1227461.3.peg.74"/>
<evidence type="ECO:0000256" key="8">
    <source>
        <dbReference type="ARBA" id="ARBA00048313"/>
    </source>
</evidence>
<dbReference type="PIRSF" id="PIRSF000102">
    <property type="entry name" value="Lac_mal_DH"/>
    <property type="match status" value="1"/>
</dbReference>
<feature type="domain" description="Lactate/malate dehydrogenase C-terminal" evidence="14">
    <location>
        <begin position="142"/>
        <end position="298"/>
    </location>
</feature>
<gene>
    <name evidence="15" type="ORF">C457_00400</name>
</gene>
<dbReference type="InterPro" id="IPR001557">
    <property type="entry name" value="L-lactate/malate_DH"/>
</dbReference>
<feature type="binding site" evidence="11">
    <location>
        <begin position="3"/>
        <end position="9"/>
    </location>
    <ligand>
        <name>NAD(+)</name>
        <dbReference type="ChEBI" id="CHEBI:57540"/>
    </ligand>
</feature>
<evidence type="ECO:0000313" key="16">
    <source>
        <dbReference type="Proteomes" id="UP000011559"/>
    </source>
</evidence>
<proteinExistence type="inferred from homology"/>